<dbReference type="EMBL" id="QXFI01000029">
    <property type="protein sequence ID" value="RIV43583.1"/>
    <property type="molecule type" value="Genomic_DNA"/>
</dbReference>
<reference evidence="1 3" key="1">
    <citation type="submission" date="2018-08" db="EMBL/GenBank/DDBJ databases">
        <title>Proposal of Muricauda 72 sp.nov. and Muricauda NH166 sp.nov., isolated from seawater.</title>
        <authorList>
            <person name="Cheng H."/>
            <person name="Wu Y.-H."/>
            <person name="Guo L.-L."/>
            <person name="Xu X.-W."/>
        </authorList>
    </citation>
    <scope>NUCLEOTIDE SEQUENCE [LARGE SCALE GENOMIC DNA]</scope>
    <source>
        <strain evidence="1 3">72</strain>
    </source>
</reference>
<dbReference type="EMBL" id="VNWK01000029">
    <property type="protein sequence ID" value="TXJ93200.1"/>
    <property type="molecule type" value="Genomic_DNA"/>
</dbReference>
<dbReference type="Proteomes" id="UP000321621">
    <property type="component" value="Unassembled WGS sequence"/>
</dbReference>
<dbReference type="InterPro" id="IPR024524">
    <property type="entry name" value="DUF3800"/>
</dbReference>
<name>A0A3A1NGI3_9FLAO</name>
<evidence type="ECO:0000313" key="1">
    <source>
        <dbReference type="EMBL" id="RIV43583.1"/>
    </source>
</evidence>
<reference evidence="2 4" key="2">
    <citation type="submission" date="2019-07" db="EMBL/GenBank/DDBJ databases">
        <title>Draft genome of two Muricauda strains isolated from deep sea.</title>
        <authorList>
            <person name="Sun C."/>
        </authorList>
    </citation>
    <scope>NUCLEOTIDE SEQUENCE [LARGE SCALE GENOMIC DNA]</scope>
    <source>
        <strain evidence="2 4">72</strain>
    </source>
</reference>
<keyword evidence="4" id="KW-1185">Reference proteome</keyword>
<accession>A0A3A1NGI3</accession>
<protein>
    <submittedName>
        <fullName evidence="1">DUF3800 domain-containing protein</fullName>
    </submittedName>
</protein>
<dbReference type="RefSeq" id="WP_119648038.1">
    <property type="nucleotide sequence ID" value="NZ_QXFI01000029.1"/>
</dbReference>
<dbReference type="Proteomes" id="UP000266691">
    <property type="component" value="Unassembled WGS sequence"/>
</dbReference>
<evidence type="ECO:0000313" key="4">
    <source>
        <dbReference type="Proteomes" id="UP000321621"/>
    </source>
</evidence>
<sequence length="275" mass="32210">MIKWFADDTKLSTKKGDENNVLLFGGVIVDTKAEQELIDLFHKVKNEYTFPDLPVKWNFKDLKKTYQEFGKEDDYNLLLNRSNEWRTKIFKESKNINYRVIIACLERYESQKKLKEVKDELINISFAQSLMRVGLYAKYQDWTQRIEIILDWPEGSNPKPFNREYYYAFNRGESAKGIKYLCGPLKNLGFNQSVYFTKCTHSAVLQFSDLVIGAAKDFVLKTIYGHDYSLGYDLTKLILNKYNGFPNKIIERGLNYSPKNNNYTLIESELKNNAV</sequence>
<evidence type="ECO:0000313" key="2">
    <source>
        <dbReference type="EMBL" id="TXJ93200.1"/>
    </source>
</evidence>
<organism evidence="1 3">
    <name type="scientific">Flagellimonas pelagia</name>
    <dbReference type="NCBI Taxonomy" id="2306998"/>
    <lineage>
        <taxon>Bacteria</taxon>
        <taxon>Pseudomonadati</taxon>
        <taxon>Bacteroidota</taxon>
        <taxon>Flavobacteriia</taxon>
        <taxon>Flavobacteriales</taxon>
        <taxon>Flavobacteriaceae</taxon>
        <taxon>Flagellimonas</taxon>
    </lineage>
</organism>
<proteinExistence type="predicted"/>
<comment type="caution">
    <text evidence="1">The sequence shown here is derived from an EMBL/GenBank/DDBJ whole genome shotgun (WGS) entry which is preliminary data.</text>
</comment>
<evidence type="ECO:0000313" key="3">
    <source>
        <dbReference type="Proteomes" id="UP000266691"/>
    </source>
</evidence>
<gene>
    <name evidence="1" type="ORF">D2V05_12790</name>
    <name evidence="2" type="ORF">FQ017_12670</name>
</gene>
<dbReference type="Pfam" id="PF12686">
    <property type="entry name" value="DUF3800"/>
    <property type="match status" value="1"/>
</dbReference>
<dbReference type="AlphaFoldDB" id="A0A3A1NGI3"/>
<dbReference type="OrthoDB" id="1453633at2"/>